<dbReference type="InterPro" id="IPR019775">
    <property type="entry name" value="WD40_repeat_CS"/>
</dbReference>
<dbReference type="Proteomes" id="UP000325313">
    <property type="component" value="Unassembled WGS sequence"/>
</dbReference>
<proteinExistence type="inferred from homology"/>
<comment type="caution">
    <text evidence="8">The sequence shown here is derived from an EMBL/GenBank/DDBJ whole genome shotgun (WGS) entry which is preliminary data.</text>
</comment>
<sequence>MSGQIRIRAQDQHLLFCIAAGSISGNVTLWEWSAENQGHDAIEPVQTTLVGHKGAIYDLAYSPRGEMLSTASEDRSVRVWDLTNLGASPIVLWGHFGRVWRVHWWNSEQLTSVGEVSFSFSQVVFLVLRHHTKTRFSPSLLCCATGIGLPSIDMEIFHIL</sequence>
<evidence type="ECO:0000256" key="2">
    <source>
        <dbReference type="ARBA" id="ARBA00022490"/>
    </source>
</evidence>
<evidence type="ECO:0000256" key="7">
    <source>
        <dbReference type="PROSITE-ProRule" id="PRU00221"/>
    </source>
</evidence>
<feature type="repeat" description="WD" evidence="7">
    <location>
        <begin position="49"/>
        <end position="84"/>
    </location>
</feature>
<dbReference type="PROSITE" id="PS00678">
    <property type="entry name" value="WD_REPEATS_1"/>
    <property type="match status" value="1"/>
</dbReference>
<keyword evidence="3 7" id="KW-0853">WD repeat</keyword>
<keyword evidence="2" id="KW-0963">Cytoplasm</keyword>
<gene>
    <name evidence="8" type="ORF">PGTUg99_010238</name>
</gene>
<protein>
    <submittedName>
        <fullName evidence="8">Uncharacterized protein</fullName>
    </submittedName>
</protein>
<dbReference type="SUPFAM" id="SSF50978">
    <property type="entry name" value="WD40 repeat-like"/>
    <property type="match status" value="1"/>
</dbReference>
<dbReference type="GO" id="GO:0030488">
    <property type="term" value="P:tRNA methylation"/>
    <property type="evidence" value="ECO:0007669"/>
    <property type="project" value="TreeGrafter"/>
</dbReference>
<evidence type="ECO:0000313" key="8">
    <source>
        <dbReference type="EMBL" id="KAA1071074.1"/>
    </source>
</evidence>
<keyword evidence="4" id="KW-0819">tRNA processing</keyword>
<name>A0A5B0M5I2_PUCGR</name>
<dbReference type="AlphaFoldDB" id="A0A5B0M5I2"/>
<dbReference type="GO" id="GO:0005737">
    <property type="term" value="C:cytoplasm"/>
    <property type="evidence" value="ECO:0007669"/>
    <property type="project" value="UniProtKB-SubCell"/>
</dbReference>
<dbReference type="PANTHER" id="PTHR14344">
    <property type="entry name" value="WD REPEAT PROTEIN"/>
    <property type="match status" value="1"/>
</dbReference>
<dbReference type="Pfam" id="PF00400">
    <property type="entry name" value="WD40"/>
    <property type="match status" value="1"/>
</dbReference>
<dbReference type="InterPro" id="IPR001680">
    <property type="entry name" value="WD40_rpt"/>
</dbReference>
<comment type="similarity">
    <text evidence="6">Belongs to the WD repeat WDR6 family.</text>
</comment>
<comment type="subcellular location">
    <subcellularLocation>
        <location evidence="1">Cytoplasm</location>
    </subcellularLocation>
</comment>
<dbReference type="InterPro" id="IPR036322">
    <property type="entry name" value="WD40_repeat_dom_sf"/>
</dbReference>
<evidence type="ECO:0000256" key="5">
    <source>
        <dbReference type="ARBA" id="ARBA00022737"/>
    </source>
</evidence>
<dbReference type="PANTHER" id="PTHR14344:SF3">
    <property type="entry name" value="WD REPEAT-CONTAINING PROTEIN 6"/>
    <property type="match status" value="1"/>
</dbReference>
<evidence type="ECO:0000256" key="3">
    <source>
        <dbReference type="ARBA" id="ARBA00022574"/>
    </source>
</evidence>
<dbReference type="PROSITE" id="PS50082">
    <property type="entry name" value="WD_REPEATS_2"/>
    <property type="match status" value="1"/>
</dbReference>
<evidence type="ECO:0000256" key="4">
    <source>
        <dbReference type="ARBA" id="ARBA00022694"/>
    </source>
</evidence>
<evidence type="ECO:0000256" key="6">
    <source>
        <dbReference type="ARBA" id="ARBA00038255"/>
    </source>
</evidence>
<keyword evidence="5" id="KW-0677">Repeat</keyword>
<reference evidence="8 9" key="1">
    <citation type="submission" date="2019-05" db="EMBL/GenBank/DDBJ databases">
        <title>Emergence of the Ug99 lineage of the wheat stem rust pathogen through somatic hybridization.</title>
        <authorList>
            <person name="Li F."/>
            <person name="Upadhyaya N.M."/>
            <person name="Sperschneider J."/>
            <person name="Matny O."/>
            <person name="Nguyen-Phuc H."/>
            <person name="Mago R."/>
            <person name="Raley C."/>
            <person name="Miller M.E."/>
            <person name="Silverstein K.A.T."/>
            <person name="Henningsen E."/>
            <person name="Hirsch C.D."/>
            <person name="Visser B."/>
            <person name="Pretorius Z.A."/>
            <person name="Steffenson B.J."/>
            <person name="Schwessinger B."/>
            <person name="Dodds P.N."/>
            <person name="Figueroa M."/>
        </authorList>
    </citation>
    <scope>NUCLEOTIDE SEQUENCE [LARGE SCALE GENOMIC DNA]</scope>
    <source>
        <strain evidence="8 9">Ug99</strain>
    </source>
</reference>
<dbReference type="Gene3D" id="2.130.10.10">
    <property type="entry name" value="YVTN repeat-like/Quinoprotein amine dehydrogenase"/>
    <property type="match status" value="1"/>
</dbReference>
<organism evidence="8 9">
    <name type="scientific">Puccinia graminis f. sp. tritici</name>
    <dbReference type="NCBI Taxonomy" id="56615"/>
    <lineage>
        <taxon>Eukaryota</taxon>
        <taxon>Fungi</taxon>
        <taxon>Dikarya</taxon>
        <taxon>Basidiomycota</taxon>
        <taxon>Pucciniomycotina</taxon>
        <taxon>Pucciniomycetes</taxon>
        <taxon>Pucciniales</taxon>
        <taxon>Pucciniaceae</taxon>
        <taxon>Puccinia</taxon>
    </lineage>
</organism>
<dbReference type="SMART" id="SM00320">
    <property type="entry name" value="WD40"/>
    <property type="match status" value="1"/>
</dbReference>
<evidence type="ECO:0000313" key="9">
    <source>
        <dbReference type="Proteomes" id="UP000325313"/>
    </source>
</evidence>
<dbReference type="InterPro" id="IPR015943">
    <property type="entry name" value="WD40/YVTN_repeat-like_dom_sf"/>
</dbReference>
<dbReference type="PROSITE" id="PS50294">
    <property type="entry name" value="WD_REPEATS_REGION"/>
    <property type="match status" value="1"/>
</dbReference>
<dbReference type="EMBL" id="VDEP01000480">
    <property type="protein sequence ID" value="KAA1071074.1"/>
    <property type="molecule type" value="Genomic_DNA"/>
</dbReference>
<evidence type="ECO:0000256" key="1">
    <source>
        <dbReference type="ARBA" id="ARBA00004496"/>
    </source>
</evidence>
<accession>A0A5B0M5I2</accession>
<dbReference type="InterPro" id="IPR051973">
    <property type="entry name" value="tRNA_Anticodon_Mtase-Reg"/>
</dbReference>